<name>A0A090RMX7_9VIBR</name>
<comment type="caution">
    <text evidence="1">The sequence shown here is derived from an EMBL/GenBank/DDBJ whole genome shotgun (WGS) entry which is preliminary data.</text>
</comment>
<dbReference type="STRING" id="990268.JCM19235_5140"/>
<evidence type="ECO:0000313" key="2">
    <source>
        <dbReference type="Proteomes" id="UP000029228"/>
    </source>
</evidence>
<dbReference type="AlphaFoldDB" id="A0A090RMX7"/>
<dbReference type="EC" id="1.13.11.5" evidence="1"/>
<proteinExistence type="predicted"/>
<organism evidence="1 2">
    <name type="scientific">Vibrio maritimus</name>
    <dbReference type="NCBI Taxonomy" id="990268"/>
    <lineage>
        <taxon>Bacteria</taxon>
        <taxon>Pseudomonadati</taxon>
        <taxon>Pseudomonadota</taxon>
        <taxon>Gammaproteobacteria</taxon>
        <taxon>Vibrionales</taxon>
        <taxon>Vibrionaceae</taxon>
        <taxon>Vibrio</taxon>
    </lineage>
</organism>
<gene>
    <name evidence="1" type="ORF">JCM19235_5140</name>
</gene>
<keyword evidence="1" id="KW-0560">Oxidoreductase</keyword>
<reference evidence="1 2" key="1">
    <citation type="submission" date="2014-09" db="EMBL/GenBank/DDBJ databases">
        <title>Vibrio maritimus JCM 19235. (C45) whole genome shotgun sequence.</title>
        <authorList>
            <person name="Sawabe T."/>
            <person name="Meirelles P."/>
            <person name="Nakanishi M."/>
            <person name="Sayaka M."/>
            <person name="Hattori M."/>
            <person name="Ohkuma M."/>
        </authorList>
    </citation>
    <scope>NUCLEOTIDE SEQUENCE [LARGE SCALE GENOMIC DNA]</scope>
    <source>
        <strain evidence="2">JCM19235</strain>
    </source>
</reference>
<protein>
    <submittedName>
        <fullName evidence="1">Homogentisate 1,2-dioxygenase</fullName>
        <ecNumber evidence="1">1.13.11.5</ecNumber>
    </submittedName>
</protein>
<dbReference type="Proteomes" id="UP000029228">
    <property type="component" value="Unassembled WGS sequence"/>
</dbReference>
<keyword evidence="1" id="KW-0223">Dioxygenase</keyword>
<sequence length="131" mass="14815">MRKWPTFPHREGTYSKQAHADFPEEAIYEREAGREGFFGPASHFHHQHAPTAGLNGKVSSSHVPLISITLNPRINKYRGQRQPCLRIANVRFAFGRSLKTCQVLFATVMAMSFCSYTKETPTFTAIMGISR</sequence>
<dbReference type="GO" id="GO:0004411">
    <property type="term" value="F:homogentisate 1,2-dioxygenase activity"/>
    <property type="evidence" value="ECO:0007669"/>
    <property type="project" value="UniProtKB-EC"/>
</dbReference>
<keyword evidence="2" id="KW-1185">Reference proteome</keyword>
<accession>A0A090RMX7</accession>
<dbReference type="EMBL" id="BBMR01000001">
    <property type="protein sequence ID" value="GAL16591.1"/>
    <property type="molecule type" value="Genomic_DNA"/>
</dbReference>
<evidence type="ECO:0000313" key="1">
    <source>
        <dbReference type="EMBL" id="GAL16591.1"/>
    </source>
</evidence>